<dbReference type="InterPro" id="IPR052620">
    <property type="entry name" value="ELYS/MEL-28_NucAsmblyFactor"/>
</dbReference>
<reference evidence="4" key="1">
    <citation type="submission" date="2023-06" db="EMBL/GenBank/DDBJ databases">
        <title>Genome-scale phylogeny and comparative genomics of the fungal order Sordariales.</title>
        <authorList>
            <consortium name="Lawrence Berkeley National Laboratory"/>
            <person name="Hensen N."/>
            <person name="Bonometti L."/>
            <person name="Westerberg I."/>
            <person name="Brannstrom I.O."/>
            <person name="Guillou S."/>
            <person name="Cros-Aarteil S."/>
            <person name="Calhoun S."/>
            <person name="Haridas S."/>
            <person name="Kuo A."/>
            <person name="Mondo S."/>
            <person name="Pangilinan J."/>
            <person name="Riley R."/>
            <person name="Labutti K."/>
            <person name="Andreopoulos B."/>
            <person name="Lipzen A."/>
            <person name="Chen C."/>
            <person name="Yanf M."/>
            <person name="Daum C."/>
            <person name="Ng V."/>
            <person name="Clum A."/>
            <person name="Steindorff A."/>
            <person name="Ohm R."/>
            <person name="Martin F."/>
            <person name="Silar P."/>
            <person name="Natvig D."/>
            <person name="Lalanne C."/>
            <person name="Gautier V."/>
            <person name="Ament-Velasquez S.L."/>
            <person name="Kruys A."/>
            <person name="Hutchinson M.I."/>
            <person name="Powell A.J."/>
            <person name="Barry K."/>
            <person name="Miller A.N."/>
            <person name="Grigoriev I.V."/>
            <person name="Debuchy R."/>
            <person name="Gladieux P."/>
            <person name="Thoren M.H."/>
            <person name="Johannesson H."/>
        </authorList>
    </citation>
    <scope>NUCLEOTIDE SEQUENCE</scope>
    <source>
        <strain evidence="4">CBS 606.72</strain>
    </source>
</reference>
<evidence type="ECO:0000313" key="5">
    <source>
        <dbReference type="Proteomes" id="UP001175000"/>
    </source>
</evidence>
<sequence>MLDLTQFQAIFPTDGAKPYDQKGIKEIETFRKSFDGTLFIDRVLRTLGITEAKAYPPKGDNGLRSLHRHICDSNGSAHHKLSVFYYLLLDHDYVRGARSQLAGTLAEASALPTKYQILMRGLWHMDRKEFKFALEHLAHPSLPSEFADDIIVALVRHASANDYSLPLAYYHTTQPVFKTSEALELLFGALARTSVAEALYLSRGYPEHTRQQLFEKLVASVLDYPEEVGPRGKELASLPLTGPEENWLQQYLVGDGKKSKNARLVGQMRQIVTGRNIAPAALNGLAKAGR</sequence>
<evidence type="ECO:0000256" key="1">
    <source>
        <dbReference type="ARBA" id="ARBA00004123"/>
    </source>
</evidence>
<dbReference type="EMBL" id="JAULSU010000007">
    <property type="protein sequence ID" value="KAK0611569.1"/>
    <property type="molecule type" value="Genomic_DNA"/>
</dbReference>
<dbReference type="AlphaFoldDB" id="A0AA39TLC5"/>
<comment type="subcellular location">
    <subcellularLocation>
        <location evidence="1">Nucleus</location>
    </subcellularLocation>
</comment>
<gene>
    <name evidence="4" type="ORF">B0T14DRAFT_540639</name>
</gene>
<evidence type="ECO:0000313" key="4">
    <source>
        <dbReference type="EMBL" id="KAK0611569.1"/>
    </source>
</evidence>
<name>A0AA39TLC5_9PEZI</name>
<comment type="caution">
    <text evidence="4">The sequence shown here is derived from an EMBL/GenBank/DDBJ whole genome shotgun (WGS) entry which is preliminary data.</text>
</comment>
<dbReference type="GO" id="GO:0005634">
    <property type="term" value="C:nucleus"/>
    <property type="evidence" value="ECO:0007669"/>
    <property type="project" value="UniProtKB-SubCell"/>
</dbReference>
<feature type="domain" description="ELYS-like" evidence="3">
    <location>
        <begin position="37"/>
        <end position="252"/>
    </location>
</feature>
<accession>A0AA39TLC5</accession>
<dbReference type="PANTHER" id="PTHR21583:SF8">
    <property type="entry name" value="PROTEIN ELYS"/>
    <property type="match status" value="1"/>
</dbReference>
<evidence type="ECO:0000256" key="2">
    <source>
        <dbReference type="ARBA" id="ARBA00023242"/>
    </source>
</evidence>
<protein>
    <submittedName>
        <fullName evidence="4">Nuclear pore complex assembly-domain-containing protein</fullName>
    </submittedName>
</protein>
<proteinExistence type="predicted"/>
<evidence type="ECO:0000259" key="3">
    <source>
        <dbReference type="Pfam" id="PF13934"/>
    </source>
</evidence>
<keyword evidence="2" id="KW-0539">Nucleus</keyword>
<organism evidence="4 5">
    <name type="scientific">Immersiella caudata</name>
    <dbReference type="NCBI Taxonomy" id="314043"/>
    <lineage>
        <taxon>Eukaryota</taxon>
        <taxon>Fungi</taxon>
        <taxon>Dikarya</taxon>
        <taxon>Ascomycota</taxon>
        <taxon>Pezizomycotina</taxon>
        <taxon>Sordariomycetes</taxon>
        <taxon>Sordariomycetidae</taxon>
        <taxon>Sordariales</taxon>
        <taxon>Lasiosphaeriaceae</taxon>
        <taxon>Immersiella</taxon>
    </lineage>
</organism>
<keyword evidence="5" id="KW-1185">Reference proteome</keyword>
<dbReference type="Pfam" id="PF13934">
    <property type="entry name" value="ELYS"/>
    <property type="match status" value="1"/>
</dbReference>
<dbReference type="PANTHER" id="PTHR21583">
    <property type="entry name" value="ELYS PROTEIN"/>
    <property type="match status" value="1"/>
</dbReference>
<dbReference type="InterPro" id="IPR025151">
    <property type="entry name" value="ELYS_dom"/>
</dbReference>
<dbReference type="Proteomes" id="UP001175000">
    <property type="component" value="Unassembled WGS sequence"/>
</dbReference>